<keyword evidence="10" id="KW-1185">Reference proteome</keyword>
<dbReference type="GO" id="GO:0003730">
    <property type="term" value="F:mRNA 3'-UTR binding"/>
    <property type="evidence" value="ECO:0007669"/>
    <property type="project" value="TreeGrafter"/>
</dbReference>
<dbReference type="CTD" id="113251"/>
<sequence length="665" mass="74277">MLLFVEQVTSKGTGLNPNAKVWQEIPPGNSDATQVTHGTESSWHETAATSGSHPEGNTELSDDMCKEYEVMYSSCETTRNTISIEESTDGMILGPEDLSYQIYDISGESNSAISTEDLKECLKKQLEFCFSRENLSKDLYLISQMDSDQFVPIWTVANMEEIKKLTTDPDLILEVLRSSPMVQVDEKGEKVRPSHKRCIVILREIPETTPIEEVKALFKNENCPKVISCEFAHNSNWYITFQSDTDAQQAFKYLREEVKTFQGKPIMARIKAINTFFAKNGYRLMDSSMYSQPIQTQAQYASPVFMQPVYNPHQQYSVYSIVPQSWSPNPAPYFETPLAPFPNGSFVNGFNAPGSYKTNAAAVNMPRPFQKNRVKPHFRSSSGSEHSAEGSVSLGDGPLNRSGSRNFTTERHNPTVTGHQEQSYLAKETPTIQMEQNGDYGRGRGRRRREDERVQDNEELRVSCPVPAEDEQTDCTSAQQLSMSTSPPCTAELPALSTTQQEKDPVEDSTVQKDVLNQTTIPVSSPSTAKPSRTNSTSPCNSNINAPVAVALQEPRKLSYAEVCQKPPKEPSPVPVQPLRELRSNVASPTKNEENGAPEKSIEKSHEKPEARASKEYSSFRGNTIPRGAAGKIREQRRQFGHRAIPQGVTRRNGKEQYVPPRSPK</sequence>
<evidence type="ECO:0000256" key="1">
    <source>
        <dbReference type="ARBA" id="ARBA00004514"/>
    </source>
</evidence>
<dbReference type="GeneID" id="101693775"/>
<reference evidence="11" key="1">
    <citation type="submission" date="2025-08" db="UniProtKB">
        <authorList>
            <consortium name="RefSeq"/>
        </authorList>
    </citation>
    <scope>IDENTIFICATION</scope>
    <source>
        <tissue evidence="11">Brain</tissue>
    </source>
</reference>
<dbReference type="Pfam" id="PF26088">
    <property type="entry name" value="RRM_LARP4"/>
    <property type="match status" value="1"/>
</dbReference>
<evidence type="ECO:0000256" key="5">
    <source>
        <dbReference type="ARBA" id="ARBA00022884"/>
    </source>
</evidence>
<dbReference type="InterPro" id="IPR045180">
    <property type="entry name" value="La_dom_prot"/>
</dbReference>
<dbReference type="InterPro" id="IPR036390">
    <property type="entry name" value="WH_DNA-bd_sf"/>
</dbReference>
<feature type="compositionally biased region" description="Basic and acidic residues" evidence="8">
    <location>
        <begin position="448"/>
        <end position="461"/>
    </location>
</feature>
<dbReference type="PROSITE" id="PS50961">
    <property type="entry name" value="HTH_LA"/>
    <property type="match status" value="1"/>
</dbReference>
<dbReference type="SUPFAM" id="SSF54928">
    <property type="entry name" value="RNA-binding domain, RBD"/>
    <property type="match status" value="1"/>
</dbReference>
<dbReference type="CDD" id="cd08035">
    <property type="entry name" value="LARP_4"/>
    <property type="match status" value="1"/>
</dbReference>
<dbReference type="InterPro" id="IPR006630">
    <property type="entry name" value="La_HTH"/>
</dbReference>
<dbReference type="PANTHER" id="PTHR22792">
    <property type="entry name" value="LUPUS LA PROTEIN-RELATED"/>
    <property type="match status" value="1"/>
</dbReference>
<dbReference type="SUPFAM" id="SSF46785">
    <property type="entry name" value="Winged helix' DNA-binding domain"/>
    <property type="match status" value="1"/>
</dbReference>
<keyword evidence="2" id="KW-0488">Methylation</keyword>
<organism evidence="10 11">
    <name type="scientific">Mustela putorius furo</name>
    <name type="common">European domestic ferret</name>
    <name type="synonym">Mustela furo</name>
    <dbReference type="NCBI Taxonomy" id="9669"/>
    <lineage>
        <taxon>Eukaryota</taxon>
        <taxon>Metazoa</taxon>
        <taxon>Chordata</taxon>
        <taxon>Craniata</taxon>
        <taxon>Vertebrata</taxon>
        <taxon>Euteleostomi</taxon>
        <taxon>Mammalia</taxon>
        <taxon>Eutheria</taxon>
        <taxon>Laurasiatheria</taxon>
        <taxon>Carnivora</taxon>
        <taxon>Caniformia</taxon>
        <taxon>Musteloidea</taxon>
        <taxon>Mustelidae</taxon>
        <taxon>Mustelinae</taxon>
        <taxon>Mustela</taxon>
    </lineage>
</organism>
<evidence type="ECO:0000256" key="7">
    <source>
        <dbReference type="PROSITE-ProRule" id="PRU00332"/>
    </source>
</evidence>
<feature type="region of interest" description="Disordered" evidence="8">
    <location>
        <begin position="26"/>
        <end position="59"/>
    </location>
</feature>
<protein>
    <submittedName>
        <fullName evidence="11">La-related protein 4 isoform X6</fullName>
    </submittedName>
</protein>
<evidence type="ECO:0000259" key="9">
    <source>
        <dbReference type="PROSITE" id="PS50961"/>
    </source>
</evidence>
<evidence type="ECO:0000313" key="11">
    <source>
        <dbReference type="RefSeq" id="XP_004781780.1"/>
    </source>
</evidence>
<dbReference type="InterPro" id="IPR058699">
    <property type="entry name" value="RRM_LARP4/4B"/>
</dbReference>
<dbReference type="CDD" id="cd12707">
    <property type="entry name" value="RRM_LARP4"/>
    <property type="match status" value="1"/>
</dbReference>
<evidence type="ECO:0000256" key="6">
    <source>
        <dbReference type="ARBA" id="ARBA00022990"/>
    </source>
</evidence>
<gene>
    <name evidence="11" type="primary">LARP4</name>
</gene>
<feature type="compositionally biased region" description="Polar residues" evidence="8">
    <location>
        <begin position="474"/>
        <end position="488"/>
    </location>
</feature>
<feature type="compositionally biased region" description="Polar residues" evidence="8">
    <location>
        <begin position="414"/>
        <end position="423"/>
    </location>
</feature>
<feature type="compositionally biased region" description="Polar residues" evidence="8">
    <location>
        <begin position="515"/>
        <end position="543"/>
    </location>
</feature>
<dbReference type="Proteomes" id="UP000000715">
    <property type="component" value="Unplaced"/>
</dbReference>
<dbReference type="FunFam" id="1.10.10.10:FF:000144">
    <property type="entry name" value="la-related protein 4 isoform X2"/>
    <property type="match status" value="1"/>
</dbReference>
<dbReference type="GO" id="GO:0005829">
    <property type="term" value="C:cytosol"/>
    <property type="evidence" value="ECO:0007669"/>
    <property type="project" value="UniProtKB-SubCell"/>
</dbReference>
<dbReference type="OrthoDB" id="10046764at2759"/>
<evidence type="ECO:0000256" key="4">
    <source>
        <dbReference type="ARBA" id="ARBA00022553"/>
    </source>
</evidence>
<comment type="subcellular location">
    <subcellularLocation>
        <location evidence="1">Cytoplasm</location>
        <location evidence="1">Cytosol</location>
    </subcellularLocation>
</comment>
<feature type="compositionally biased region" description="Low complexity" evidence="8">
    <location>
        <begin position="380"/>
        <end position="393"/>
    </location>
</feature>
<evidence type="ECO:0000256" key="2">
    <source>
        <dbReference type="ARBA" id="ARBA00022481"/>
    </source>
</evidence>
<feature type="region of interest" description="Disordered" evidence="8">
    <location>
        <begin position="372"/>
        <end position="543"/>
    </location>
</feature>
<evidence type="ECO:0000256" key="3">
    <source>
        <dbReference type="ARBA" id="ARBA00022490"/>
    </source>
</evidence>
<feature type="compositionally biased region" description="Basic and acidic residues" evidence="8">
    <location>
        <begin position="600"/>
        <end position="615"/>
    </location>
</feature>
<dbReference type="GO" id="GO:0010494">
    <property type="term" value="C:cytoplasmic stress granule"/>
    <property type="evidence" value="ECO:0007669"/>
    <property type="project" value="TreeGrafter"/>
</dbReference>
<dbReference type="InterPro" id="IPR034903">
    <property type="entry name" value="LARP4_RRM"/>
</dbReference>
<dbReference type="AlphaFoldDB" id="A0A8U0NH04"/>
<keyword evidence="6" id="KW-0007">Acetylation</keyword>
<dbReference type="GO" id="GO:0045727">
    <property type="term" value="P:positive regulation of translation"/>
    <property type="evidence" value="ECO:0007669"/>
    <property type="project" value="TreeGrafter"/>
</dbReference>
<keyword evidence="3" id="KW-0963">Cytoplasm</keyword>
<feature type="region of interest" description="Disordered" evidence="8">
    <location>
        <begin position="564"/>
        <end position="665"/>
    </location>
</feature>
<evidence type="ECO:0000256" key="8">
    <source>
        <dbReference type="SAM" id="MobiDB-lite"/>
    </source>
</evidence>
<feature type="compositionally biased region" description="Polar residues" evidence="8">
    <location>
        <begin position="30"/>
        <end position="41"/>
    </location>
</feature>
<dbReference type="PANTHER" id="PTHR22792:SF48">
    <property type="entry name" value="LA-RELATED PROTEIN 4"/>
    <property type="match status" value="1"/>
</dbReference>
<proteinExistence type="predicted"/>
<feature type="domain" description="HTH La-type RNA-binding" evidence="9">
    <location>
        <begin position="112"/>
        <end position="201"/>
    </location>
</feature>
<dbReference type="InterPro" id="IPR035979">
    <property type="entry name" value="RBD_domain_sf"/>
</dbReference>
<keyword evidence="4" id="KW-0597">Phosphoprotein</keyword>
<name>A0A8U0NH04_MUSPF</name>
<accession>A0A8U0NH04</accession>
<dbReference type="Gene3D" id="1.10.10.10">
    <property type="entry name" value="Winged helix-like DNA-binding domain superfamily/Winged helix DNA-binding domain"/>
    <property type="match status" value="1"/>
</dbReference>
<evidence type="ECO:0000313" key="10">
    <source>
        <dbReference type="Proteomes" id="UP000000715"/>
    </source>
</evidence>
<dbReference type="InterPro" id="IPR036388">
    <property type="entry name" value="WH-like_DNA-bd_sf"/>
</dbReference>
<dbReference type="Pfam" id="PF05383">
    <property type="entry name" value="La"/>
    <property type="match status" value="1"/>
</dbReference>
<keyword evidence="5 7" id="KW-0694">RNA-binding</keyword>
<dbReference type="SMART" id="SM00715">
    <property type="entry name" value="LA"/>
    <property type="match status" value="1"/>
</dbReference>
<dbReference type="RefSeq" id="XP_004781780.1">
    <property type="nucleotide sequence ID" value="XM_004781723.3"/>
</dbReference>